<feature type="compositionally biased region" description="Basic and acidic residues" evidence="9">
    <location>
        <begin position="11"/>
        <end position="27"/>
    </location>
</feature>
<keyword evidence="12" id="KW-1185">Reference proteome</keyword>
<dbReference type="Gene3D" id="3.40.850.10">
    <property type="entry name" value="Kinesin motor domain"/>
    <property type="match status" value="1"/>
</dbReference>
<feature type="coiled-coil region" evidence="8">
    <location>
        <begin position="196"/>
        <end position="300"/>
    </location>
</feature>
<dbReference type="GO" id="GO:0008017">
    <property type="term" value="F:microtubule binding"/>
    <property type="evidence" value="ECO:0007669"/>
    <property type="project" value="InterPro"/>
</dbReference>
<name>A0A642UD15_DIURU</name>
<gene>
    <name evidence="11" type="ORF">DIURU_005477</name>
</gene>
<feature type="binding site" evidence="6">
    <location>
        <begin position="379"/>
        <end position="386"/>
    </location>
    <ligand>
        <name>ATP</name>
        <dbReference type="ChEBI" id="CHEBI:30616"/>
    </ligand>
</feature>
<dbReference type="InterPro" id="IPR027417">
    <property type="entry name" value="P-loop_NTPase"/>
</dbReference>
<evidence type="ECO:0000256" key="3">
    <source>
        <dbReference type="ARBA" id="ARBA00022741"/>
    </source>
</evidence>
<dbReference type="AlphaFoldDB" id="A0A642UD15"/>
<dbReference type="SMART" id="SM00129">
    <property type="entry name" value="KISc"/>
    <property type="match status" value="1"/>
</dbReference>
<evidence type="ECO:0000313" key="12">
    <source>
        <dbReference type="Proteomes" id="UP000449547"/>
    </source>
</evidence>
<evidence type="ECO:0000256" key="4">
    <source>
        <dbReference type="ARBA" id="ARBA00022840"/>
    </source>
</evidence>
<dbReference type="OrthoDB" id="3176171at2759"/>
<dbReference type="OMA" id="INFIDDC"/>
<feature type="domain" description="Kinesin motor" evidence="10">
    <location>
        <begin position="300"/>
        <end position="617"/>
    </location>
</feature>
<proteinExistence type="inferred from homology"/>
<organism evidence="11 12">
    <name type="scientific">Diutina rugosa</name>
    <name type="common">Yeast</name>
    <name type="synonym">Candida rugosa</name>
    <dbReference type="NCBI Taxonomy" id="5481"/>
    <lineage>
        <taxon>Eukaryota</taxon>
        <taxon>Fungi</taxon>
        <taxon>Dikarya</taxon>
        <taxon>Ascomycota</taxon>
        <taxon>Saccharomycotina</taxon>
        <taxon>Pichiomycetes</taxon>
        <taxon>Debaryomycetaceae</taxon>
        <taxon>Diutina</taxon>
    </lineage>
</organism>
<dbReference type="GO" id="GO:0005524">
    <property type="term" value="F:ATP binding"/>
    <property type="evidence" value="ECO:0007669"/>
    <property type="project" value="UniProtKB-UniRule"/>
</dbReference>
<accession>A0A642UD15</accession>
<keyword evidence="3 6" id="KW-0547">Nucleotide-binding</keyword>
<dbReference type="GO" id="GO:0005874">
    <property type="term" value="C:microtubule"/>
    <property type="evidence" value="ECO:0007669"/>
    <property type="project" value="UniProtKB-KW"/>
</dbReference>
<evidence type="ECO:0000256" key="6">
    <source>
        <dbReference type="PROSITE-ProRule" id="PRU00283"/>
    </source>
</evidence>
<evidence type="ECO:0000256" key="8">
    <source>
        <dbReference type="SAM" id="Coils"/>
    </source>
</evidence>
<protein>
    <recommendedName>
        <fullName evidence="7">Kinesin-like protein</fullName>
    </recommendedName>
</protein>
<dbReference type="InterPro" id="IPR036961">
    <property type="entry name" value="Kinesin_motor_dom_sf"/>
</dbReference>
<dbReference type="VEuPathDB" id="FungiDB:DIURU_005477"/>
<dbReference type="Gene3D" id="1.10.287.1490">
    <property type="match status" value="1"/>
</dbReference>
<feature type="region of interest" description="Disordered" evidence="9">
    <location>
        <begin position="1"/>
        <end position="27"/>
    </location>
</feature>
<dbReference type="InterPro" id="IPR019821">
    <property type="entry name" value="Kinesin_motor_CS"/>
</dbReference>
<dbReference type="CDD" id="cd01366">
    <property type="entry name" value="KISc_C_terminal"/>
    <property type="match status" value="1"/>
</dbReference>
<dbReference type="PROSITE" id="PS00411">
    <property type="entry name" value="KINESIN_MOTOR_1"/>
    <property type="match status" value="1"/>
</dbReference>
<dbReference type="SUPFAM" id="SSF52540">
    <property type="entry name" value="P-loop containing nucleoside triphosphate hydrolases"/>
    <property type="match status" value="1"/>
</dbReference>
<evidence type="ECO:0000256" key="1">
    <source>
        <dbReference type="ARBA" id="ARBA00010899"/>
    </source>
</evidence>
<dbReference type="PANTHER" id="PTHR47972:SF45">
    <property type="entry name" value="PROTEIN CLARET SEGREGATIONAL"/>
    <property type="match status" value="1"/>
</dbReference>
<evidence type="ECO:0000256" key="2">
    <source>
        <dbReference type="ARBA" id="ARBA00022701"/>
    </source>
</evidence>
<comment type="caution">
    <text evidence="11">The sequence shown here is derived from an EMBL/GenBank/DDBJ whole genome shotgun (WGS) entry which is preliminary data.</text>
</comment>
<evidence type="ECO:0000256" key="7">
    <source>
        <dbReference type="RuleBase" id="RU000394"/>
    </source>
</evidence>
<evidence type="ECO:0000256" key="9">
    <source>
        <dbReference type="SAM" id="MobiDB-lite"/>
    </source>
</evidence>
<dbReference type="Pfam" id="PF00225">
    <property type="entry name" value="Kinesin"/>
    <property type="match status" value="1"/>
</dbReference>
<dbReference type="PROSITE" id="PS50067">
    <property type="entry name" value="KINESIN_MOTOR_2"/>
    <property type="match status" value="1"/>
</dbReference>
<evidence type="ECO:0000256" key="5">
    <source>
        <dbReference type="ARBA" id="ARBA00023175"/>
    </source>
</evidence>
<dbReference type="InterPro" id="IPR027640">
    <property type="entry name" value="Kinesin-like_fam"/>
</dbReference>
<dbReference type="InterPro" id="IPR001752">
    <property type="entry name" value="Kinesin_motor_dom"/>
</dbReference>
<evidence type="ECO:0000259" key="10">
    <source>
        <dbReference type="PROSITE" id="PS50067"/>
    </source>
</evidence>
<dbReference type="PRINTS" id="PR00380">
    <property type="entry name" value="KINESINHEAVY"/>
</dbReference>
<dbReference type="GO" id="GO:0007018">
    <property type="term" value="P:microtubule-based movement"/>
    <property type="evidence" value="ECO:0007669"/>
    <property type="project" value="InterPro"/>
</dbReference>
<reference evidence="11 12" key="1">
    <citation type="submission" date="2019-07" db="EMBL/GenBank/DDBJ databases">
        <title>Genome assembly of two rare yeast pathogens: Diutina rugosa and Trichomonascus ciferrii.</title>
        <authorList>
            <person name="Mixao V."/>
            <person name="Saus E."/>
            <person name="Hansen A."/>
            <person name="Lass-Flor C."/>
            <person name="Gabaldon T."/>
        </authorList>
    </citation>
    <scope>NUCLEOTIDE SEQUENCE [LARGE SCALE GENOMIC DNA]</scope>
    <source>
        <strain evidence="11 12">CBS 613</strain>
    </source>
</reference>
<dbReference type="Proteomes" id="UP000449547">
    <property type="component" value="Unassembled WGS sequence"/>
</dbReference>
<keyword evidence="5 6" id="KW-0505">Motor protein</keyword>
<sequence length="628" mass="71097">MAEEGFPDNEVTLHEGHDDDEWSGKDVDDVMGRKTALTTEINALRCKVPDYQAQIAEEDYQMEQLEQELSEIMSMIGPMEKARDDELEKLSSQMASITTEIEAEHNEKINKLMEDTEKQSQAMFAASAARDTEIKEQLEREIRELEDELKALPQQQKTRIDEVRRVKQERRRSGINLLAQELATLDSKIANADKSIKQNETKYKRMSAKIMMAEDEVLNLEESLLAVQREHEAQQSELTQMREGLKEKKQYISDTKTKISDTGNQIDSLESEIIKLNELLMASESKRRTLHNELQELKGNIRVFCRVRPQDGIQFNYNVRSAFEEGSEVLAITDGVKNMEYPFDRVFMPDAQNSEIFDEIWQLVQSSMDGYNVCVFAYGQTGSGKTYTMSHGSDGMIPLSIQRIFQHMDEISPQGWQYKISGQVLEIYNDNIIDLLVKNDTAKHDIKHDDVNGVTTVTNLTTMPIASEAEARKLIQLSNRHRSVGSTKMNERSSRSHSVFMLHLDGENSKTGERSRGTLNLVDLAGSERLNQSQARGERLKETQAINKSLSSLGQVIGALHRPGGHVPYRNCKLTYLLKNSLGGNSKTLMFVNVSPQFANFGESANSLRFATEVNSTKLGSPKKRVAI</sequence>
<keyword evidence="8" id="KW-0175">Coiled coil</keyword>
<dbReference type="GO" id="GO:0003777">
    <property type="term" value="F:microtubule motor activity"/>
    <property type="evidence" value="ECO:0007669"/>
    <property type="project" value="InterPro"/>
</dbReference>
<keyword evidence="2 7" id="KW-0493">Microtubule</keyword>
<dbReference type="PANTHER" id="PTHR47972">
    <property type="entry name" value="KINESIN-LIKE PROTEIN KLP-3"/>
    <property type="match status" value="1"/>
</dbReference>
<dbReference type="GeneID" id="54784128"/>
<feature type="coiled-coil region" evidence="8">
    <location>
        <begin position="48"/>
        <end position="155"/>
    </location>
</feature>
<dbReference type="EMBL" id="SWFT01000161">
    <property type="protein sequence ID" value="KAA8896964.1"/>
    <property type="molecule type" value="Genomic_DNA"/>
</dbReference>
<keyword evidence="4 6" id="KW-0067">ATP-binding</keyword>
<comment type="similarity">
    <text evidence="1">Belongs to the TRAFAC class myosin-kinesin ATPase superfamily. Kinesin family. KIN-14 subfamily.</text>
</comment>
<dbReference type="RefSeq" id="XP_034009706.1">
    <property type="nucleotide sequence ID" value="XM_034158463.1"/>
</dbReference>
<evidence type="ECO:0000313" key="11">
    <source>
        <dbReference type="EMBL" id="KAA8896964.1"/>
    </source>
</evidence>